<feature type="region of interest" description="Disordered" evidence="1">
    <location>
        <begin position="85"/>
        <end position="126"/>
    </location>
</feature>
<reference evidence="3" key="1">
    <citation type="submission" date="2015-09" db="EMBL/GenBank/DDBJ databases">
        <authorList>
            <consortium name="Pathogen Informatics"/>
        </authorList>
    </citation>
    <scope>NUCLEOTIDE SEQUENCE [LARGE SCALE GENOMIC DNA]</scope>
    <source>
        <strain evidence="3">Lake Konstanz</strain>
    </source>
</reference>
<feature type="compositionally biased region" description="Polar residues" evidence="1">
    <location>
        <begin position="97"/>
        <end position="126"/>
    </location>
</feature>
<dbReference type="OrthoDB" id="240175at2759"/>
<proteinExistence type="predicted"/>
<keyword evidence="3" id="KW-1185">Reference proteome</keyword>
<dbReference type="Proteomes" id="UP000051952">
    <property type="component" value="Unassembled WGS sequence"/>
</dbReference>
<sequence length="289" mass="31673">MKFCAAAEELFISSCHSILSKLGGTSNNDSGDFKESVHVPASSPTFLKSTHAFSGRLDHPDANSNANGSDEWDVALRLTSSGKESPNVLVGFGPRQRTMTPANAGNGGTTQNHNNDQQPPTEGESQQMFERRILSTPLIWEEPGFVCMECTSSDVGVRLWSDTLGWFGISSSKLLLQEPTTVDRHASDEKIDSSIPPPLSCFQYSSERDLWEADVRLTWKPHYPVEKLPRPGSFEFFVGAASNSPKSDGAREWISVARGEYQPLPADEFTGIAPYVTLLNHVPSEARVL</sequence>
<dbReference type="VEuPathDB" id="TriTrypDB:BSAL_44910"/>
<evidence type="ECO:0000313" key="3">
    <source>
        <dbReference type="Proteomes" id="UP000051952"/>
    </source>
</evidence>
<organism evidence="2 3">
    <name type="scientific">Bodo saltans</name>
    <name type="common">Flagellated protozoan</name>
    <dbReference type="NCBI Taxonomy" id="75058"/>
    <lineage>
        <taxon>Eukaryota</taxon>
        <taxon>Discoba</taxon>
        <taxon>Euglenozoa</taxon>
        <taxon>Kinetoplastea</taxon>
        <taxon>Metakinetoplastina</taxon>
        <taxon>Eubodonida</taxon>
        <taxon>Bodonidae</taxon>
        <taxon>Bodo</taxon>
    </lineage>
</organism>
<gene>
    <name evidence="2" type="ORF">BSAL_44910</name>
</gene>
<dbReference type="AlphaFoldDB" id="A0A0S4JUA8"/>
<evidence type="ECO:0000313" key="2">
    <source>
        <dbReference type="EMBL" id="CUG93814.1"/>
    </source>
</evidence>
<dbReference type="EMBL" id="CYKH01002196">
    <property type="protein sequence ID" value="CUG93814.1"/>
    <property type="molecule type" value="Genomic_DNA"/>
</dbReference>
<name>A0A0S4JUA8_BODSA</name>
<accession>A0A0S4JUA8</accession>
<protein>
    <submittedName>
        <fullName evidence="2">Uncharacterized protein</fullName>
    </submittedName>
</protein>
<evidence type="ECO:0000256" key="1">
    <source>
        <dbReference type="SAM" id="MobiDB-lite"/>
    </source>
</evidence>